<dbReference type="Proteomes" id="UP000051790">
    <property type="component" value="Unassembled WGS sequence"/>
</dbReference>
<keyword evidence="3" id="KW-1185">Reference proteome</keyword>
<dbReference type="AlphaFoldDB" id="A0A0R1QRW4"/>
<evidence type="ECO:0000313" key="3">
    <source>
        <dbReference type="Proteomes" id="UP000051790"/>
    </source>
</evidence>
<keyword evidence="1" id="KW-0472">Membrane</keyword>
<comment type="caution">
    <text evidence="2">The sequence shown here is derived from an EMBL/GenBank/DDBJ whole genome shotgun (WGS) entry which is preliminary data.</text>
</comment>
<keyword evidence="1" id="KW-1133">Transmembrane helix</keyword>
<reference evidence="2 3" key="1">
    <citation type="journal article" date="2015" name="Genome Announc.">
        <title>Expanding the biotechnology potential of lactobacilli through comparative genomics of 213 strains and associated genera.</title>
        <authorList>
            <person name="Sun Z."/>
            <person name="Harris H.M."/>
            <person name="McCann A."/>
            <person name="Guo C."/>
            <person name="Argimon S."/>
            <person name="Zhang W."/>
            <person name="Yang X."/>
            <person name="Jeffery I.B."/>
            <person name="Cooney J.C."/>
            <person name="Kagawa T.F."/>
            <person name="Liu W."/>
            <person name="Song Y."/>
            <person name="Salvetti E."/>
            <person name="Wrobel A."/>
            <person name="Rasinkangas P."/>
            <person name="Parkhill J."/>
            <person name="Rea M.C."/>
            <person name="O'Sullivan O."/>
            <person name="Ritari J."/>
            <person name="Douillard F.P."/>
            <person name="Paul Ross R."/>
            <person name="Yang R."/>
            <person name="Briner A.E."/>
            <person name="Felis G.E."/>
            <person name="de Vos W.M."/>
            <person name="Barrangou R."/>
            <person name="Klaenhammer T.R."/>
            <person name="Caufield P.W."/>
            <person name="Cui Y."/>
            <person name="Zhang H."/>
            <person name="O'Toole P.W."/>
        </authorList>
    </citation>
    <scope>NUCLEOTIDE SEQUENCE [LARGE SCALE GENOMIC DNA]</scope>
    <source>
        <strain evidence="2 3">DSM 13343</strain>
    </source>
</reference>
<sequence length="252" mass="28287">MRFLERAIKALGYHRRPYLAGLLVSGLFTIISMVLLTATKLNLTTQTGFKNRLQQFDTSAIKSADRLIKSVQTAYAGVNVQYTNWWWASIIALAVIAFGFAIFLAKQRQQETAAYLLVGKSSADIISQYLLENLVVFVIGFGFAWIVLMCFTQVLDQLLIKLNATLLDQQLSGQVSATNFAKLTKKLFAHRITDFSEDSLVVPHRGVGPRPENTVLTGLSTTFLSGICALVIPQTIVYSFSIWRTRRRLRHH</sequence>
<evidence type="ECO:0008006" key="4">
    <source>
        <dbReference type="Google" id="ProtNLM"/>
    </source>
</evidence>
<feature type="transmembrane region" description="Helical" evidence="1">
    <location>
        <begin position="20"/>
        <end position="39"/>
    </location>
</feature>
<accession>A0A0R1QRW4</accession>
<dbReference type="EMBL" id="AZEU01000176">
    <property type="protein sequence ID" value="KRL43939.1"/>
    <property type="molecule type" value="Genomic_DNA"/>
</dbReference>
<feature type="transmembrane region" description="Helical" evidence="1">
    <location>
        <begin position="85"/>
        <end position="105"/>
    </location>
</feature>
<proteinExistence type="predicted"/>
<dbReference type="RefSeq" id="WP_056964081.1">
    <property type="nucleotide sequence ID" value="NZ_AZEU01000176.1"/>
</dbReference>
<name>A0A0R1QRW4_9LACO</name>
<keyword evidence="1" id="KW-0812">Transmembrane</keyword>
<organism evidence="2 3">
    <name type="scientific">Lacticaseibacillus manihotivorans DSM 13343 = JCM 12514</name>
    <dbReference type="NCBI Taxonomy" id="1423769"/>
    <lineage>
        <taxon>Bacteria</taxon>
        <taxon>Bacillati</taxon>
        <taxon>Bacillota</taxon>
        <taxon>Bacilli</taxon>
        <taxon>Lactobacillales</taxon>
        <taxon>Lactobacillaceae</taxon>
        <taxon>Lacticaseibacillus</taxon>
    </lineage>
</organism>
<feature type="transmembrane region" description="Helical" evidence="1">
    <location>
        <begin position="223"/>
        <end position="243"/>
    </location>
</feature>
<dbReference type="PATRIC" id="fig|1423769.4.peg.1582"/>
<evidence type="ECO:0000313" key="2">
    <source>
        <dbReference type="EMBL" id="KRL43939.1"/>
    </source>
</evidence>
<protein>
    <recommendedName>
        <fullName evidence="4">ABC transporter permease</fullName>
    </recommendedName>
</protein>
<gene>
    <name evidence="2" type="ORF">FD01_GL001475</name>
</gene>
<feature type="transmembrane region" description="Helical" evidence="1">
    <location>
        <begin position="134"/>
        <end position="155"/>
    </location>
</feature>
<evidence type="ECO:0000256" key="1">
    <source>
        <dbReference type="SAM" id="Phobius"/>
    </source>
</evidence>
<dbReference type="OrthoDB" id="2312079at2"/>